<reference evidence="1 2" key="1">
    <citation type="submission" date="2006-10" db="EMBL/GenBank/DDBJ databases">
        <title>Complete sequence of Syntrophobacter fumaroxidans MPOB.</title>
        <authorList>
            <consortium name="US DOE Joint Genome Institute"/>
            <person name="Copeland A."/>
            <person name="Lucas S."/>
            <person name="Lapidus A."/>
            <person name="Barry K."/>
            <person name="Detter J.C."/>
            <person name="Glavina del Rio T."/>
            <person name="Hammon N."/>
            <person name="Israni S."/>
            <person name="Pitluck S."/>
            <person name="Goltsman E.G."/>
            <person name="Martinez M."/>
            <person name="Schmutz J."/>
            <person name="Larimer F."/>
            <person name="Land M."/>
            <person name="Hauser L."/>
            <person name="Kyrpides N."/>
            <person name="Kim E."/>
            <person name="Boone D.R."/>
            <person name="Brockman F."/>
            <person name="Culley D."/>
            <person name="Ferry J."/>
            <person name="Gunsalus R."/>
            <person name="McInerney M.J."/>
            <person name="Morrison M."/>
            <person name="Plugge C."/>
            <person name="Rohlin L."/>
            <person name="Scholten J."/>
            <person name="Sieber J."/>
            <person name="Stams A.J.M."/>
            <person name="Worm P."/>
            <person name="Henstra A.M."/>
            <person name="Richardson P."/>
        </authorList>
    </citation>
    <scope>NUCLEOTIDE SEQUENCE [LARGE SCALE GENOMIC DNA]</scope>
    <source>
        <strain evidence="2">DSM 10017 / MPOB</strain>
    </source>
</reference>
<dbReference type="KEGG" id="sfu:Sfum_1735"/>
<dbReference type="RefSeq" id="WP_011698592.1">
    <property type="nucleotide sequence ID" value="NC_008554.1"/>
</dbReference>
<protein>
    <submittedName>
        <fullName evidence="1">Conserved hypothetical cytosolic protein</fullName>
    </submittedName>
</protein>
<gene>
    <name evidence="1" type="ordered locus">Sfum_1735</name>
</gene>
<organism evidence="1 2">
    <name type="scientific">Syntrophobacter fumaroxidans (strain DSM 10017 / MPOB)</name>
    <dbReference type="NCBI Taxonomy" id="335543"/>
    <lineage>
        <taxon>Bacteria</taxon>
        <taxon>Pseudomonadati</taxon>
        <taxon>Thermodesulfobacteriota</taxon>
        <taxon>Syntrophobacteria</taxon>
        <taxon>Syntrophobacterales</taxon>
        <taxon>Syntrophobacteraceae</taxon>
        <taxon>Syntrophobacter</taxon>
    </lineage>
</organism>
<proteinExistence type="predicted"/>
<evidence type="ECO:0000313" key="1">
    <source>
        <dbReference type="EMBL" id="ABK17422.1"/>
    </source>
</evidence>
<dbReference type="eggNOG" id="ENOG50335S2">
    <property type="taxonomic scope" value="Bacteria"/>
</dbReference>
<dbReference type="InParanoid" id="A0LJ20"/>
<evidence type="ECO:0000313" key="2">
    <source>
        <dbReference type="Proteomes" id="UP000001784"/>
    </source>
</evidence>
<dbReference type="OrthoDB" id="5432565at2"/>
<dbReference type="AlphaFoldDB" id="A0LJ20"/>
<name>A0LJ20_SYNFM</name>
<accession>A0LJ20</accession>
<keyword evidence="2" id="KW-1185">Reference proteome</keyword>
<dbReference type="EMBL" id="CP000478">
    <property type="protein sequence ID" value="ABK17422.1"/>
    <property type="molecule type" value="Genomic_DNA"/>
</dbReference>
<sequence length="86" mass="10364">MKKHRHDFVETYDGIVAFGFSREVDEKSLIYYLQKFSEDEFAARLVPRLSDEEINRIFELIGSIMRKHITDEEYHSLFLKDESHEH</sequence>
<dbReference type="Proteomes" id="UP000001784">
    <property type="component" value="Chromosome"/>
</dbReference>
<dbReference type="HOGENOM" id="CLU_189783_0_0_7"/>